<protein>
    <submittedName>
        <fullName evidence="1">Uncharacterized protein</fullName>
    </submittedName>
</protein>
<proteinExistence type="predicted"/>
<dbReference type="EMBL" id="PP511335">
    <property type="protein sequence ID" value="XCD03261.1"/>
    <property type="molecule type" value="Genomic_DNA"/>
</dbReference>
<reference evidence="1" key="1">
    <citation type="submission" date="2024-03" db="EMBL/GenBank/DDBJ databases">
        <title>Diverse circular DNA viruses in blood, oral, and fecal samples of captive lemurs.</title>
        <authorList>
            <person name="Paietta E.N."/>
            <person name="Kraberger S."/>
            <person name="Lund M.C."/>
            <person name="Custer J.M."/>
            <person name="Vargas K.M."/>
            <person name="Ehmke E.E."/>
            <person name="Yoder A.D."/>
            <person name="Varsani A."/>
        </authorList>
    </citation>
    <scope>NUCLEOTIDE SEQUENCE</scope>
    <source>
        <strain evidence="1">Duke_18_36</strain>
    </source>
</reference>
<evidence type="ECO:0000313" key="1">
    <source>
        <dbReference type="EMBL" id="XCD03261.1"/>
    </source>
</evidence>
<organism evidence="1">
    <name type="scientific">Dulem virus 231</name>
    <dbReference type="NCBI Taxonomy" id="3145708"/>
    <lineage>
        <taxon>Viruses</taxon>
        <taxon>Monodnaviria</taxon>
        <taxon>Sangervirae</taxon>
        <taxon>Phixviricota</taxon>
        <taxon>Malgrandaviricetes</taxon>
        <taxon>Petitvirales</taxon>
        <taxon>Microviridae</taxon>
        <taxon>Microvirus</taxon>
    </lineage>
</organism>
<name>A0AAU8AWP6_9VIRU</name>
<sequence>MAHSFYKRYLRKYRKVVISHVASTDGNYHRKTFKDCTVVEAMNVFNAMAKSWQWFFIGFDTVEY</sequence>
<accession>A0AAU8AWP6</accession>